<sequence length="1003" mass="108835">MTLIDEWDFQGPSGVHVAAQDLSETGLGDLHDMPTSPGAHPSAGLCTLEPLDRQLARGRGRVTGAAVASESLLVVTSRAVLLRFDFSVGMTPVSEVELSRAPDASATAVRVDDSGAHALVSIKSGNTLGSTAEHMYINSKWKKAKPIPKLKGINITAAAWNAELASEGSSGPVIVGDDKGQLLEVVLDEKEKRDPPVKALYSFEDAPARITGLQQHLARQRTLVLVATLSRLYVFVGGKDLEPLFAAYPESAADLQNYLHAPQPSSVASGLLGTWAPLGSHTSSRFAWLSAAGLQHGKLRTDLEQRPSSDLEYLAMESEIIPLEDSRQPVQHMAMTEFHYLLLGQNSLHIYSRISGQLVQEVAISGPNGVLPAAQGASSMLLRDAEAAQVYLVAGESLLEVIMDNEEKDLWQAFLQKGDYAMAARYANSQAERDTVSRSEAEAAFQDGDFKHAARLWGRMQAGDPSFEEIALRFVDVGATEALQVFLMARLQALAPDDKAQATMVASWMVELHLDQINRALLEESSEANSRSEAYTEALRTFLKDHVDILDVNVTVSLLASYGRMDDLMHYATYRQDNETLLEYLLQRGEEGRALAVLRRPNISHELVYKFAPALLAAVPGDTIDAWIACKPPLDARRLLPALMNACEGSQDSQLQGYALRFVEHCISQLESTDTTLHNLAVSLYSQDADEQRLLYYLRTARGSLGSPLYDPQFALQVARQHGKLNACVQLLCELNLHEDAVALALTFDKAAATAVAANASEGDKALQRKLWLAIARHLIMATSNGADNDPKERVAAVVEVLGEAEGQIRIEDVLPLFPDFVTIDAFKAAICSSLENYNAQIEGLKTEMADSTRIADALRKDISALESQAATLDLSELCAFCGRQLGSAPPASVSAAPAALPQFYLFPTGNAFHGACLAKEVVAAAAPQQQGAISALIKQLSQDFQEQQSSLAQESVGQKVLRDKLEQLIAYEDPYNGESVVRSISKGFDTPPAQNALDDWRI</sequence>
<proteinExistence type="predicted"/>
<comment type="caution">
    <text evidence="7">The sequence shown here is derived from an EMBL/GenBank/DDBJ whole genome shotgun (WGS) entry which is preliminary data.</text>
</comment>
<keyword evidence="1" id="KW-0479">Metal-binding</keyword>
<dbReference type="PANTHER" id="PTHR23323">
    <property type="entry name" value="VACUOLAR PROTEIN SORTING-ASSOCIATED PROTEIN"/>
    <property type="match status" value="1"/>
</dbReference>
<feature type="repeat" description="CHCR" evidence="4">
    <location>
        <begin position="631"/>
        <end position="784"/>
    </location>
</feature>
<dbReference type="EMBL" id="CAXHTA020000016">
    <property type="protein sequence ID" value="CAL5226882.1"/>
    <property type="molecule type" value="Genomic_DNA"/>
</dbReference>
<dbReference type="Proteomes" id="UP001497392">
    <property type="component" value="Unassembled WGS sequence"/>
</dbReference>
<name>A0ABP1G526_9CHLO</name>
<reference evidence="7 8" key="1">
    <citation type="submission" date="2024-06" db="EMBL/GenBank/DDBJ databases">
        <authorList>
            <person name="Kraege A."/>
            <person name="Thomma B."/>
        </authorList>
    </citation>
    <scope>NUCLEOTIDE SEQUENCE [LARGE SCALE GENOMIC DNA]</scope>
</reference>
<protein>
    <submittedName>
        <fullName evidence="7">G9755 protein</fullName>
    </submittedName>
</protein>
<evidence type="ECO:0000313" key="7">
    <source>
        <dbReference type="EMBL" id="CAL5226882.1"/>
    </source>
</evidence>
<feature type="domain" description="Pep3/Vps18 beta-propeller" evidence="6">
    <location>
        <begin position="58"/>
        <end position="367"/>
    </location>
</feature>
<dbReference type="Pfam" id="PF05131">
    <property type="entry name" value="Pep3_Vps18"/>
    <property type="match status" value="1"/>
</dbReference>
<dbReference type="InterPro" id="IPR000547">
    <property type="entry name" value="Clathrin_H-chain/VPS_repeat"/>
</dbReference>
<evidence type="ECO:0000256" key="3">
    <source>
        <dbReference type="ARBA" id="ARBA00022833"/>
    </source>
</evidence>
<evidence type="ECO:0000256" key="1">
    <source>
        <dbReference type="ARBA" id="ARBA00022723"/>
    </source>
</evidence>
<feature type="coiled-coil region" evidence="5">
    <location>
        <begin position="835"/>
        <end position="869"/>
    </location>
</feature>
<keyword evidence="2" id="KW-0863">Zinc-finger</keyword>
<evidence type="ECO:0000256" key="2">
    <source>
        <dbReference type="ARBA" id="ARBA00022771"/>
    </source>
</evidence>
<evidence type="ECO:0000256" key="4">
    <source>
        <dbReference type="PROSITE-ProRule" id="PRU01006"/>
    </source>
</evidence>
<keyword evidence="5" id="KW-0175">Coiled coil</keyword>
<keyword evidence="8" id="KW-1185">Reference proteome</keyword>
<evidence type="ECO:0000259" key="6">
    <source>
        <dbReference type="Pfam" id="PF05131"/>
    </source>
</evidence>
<organism evidence="7 8">
    <name type="scientific">Coccomyxa viridis</name>
    <dbReference type="NCBI Taxonomy" id="1274662"/>
    <lineage>
        <taxon>Eukaryota</taxon>
        <taxon>Viridiplantae</taxon>
        <taxon>Chlorophyta</taxon>
        <taxon>core chlorophytes</taxon>
        <taxon>Trebouxiophyceae</taxon>
        <taxon>Trebouxiophyceae incertae sedis</taxon>
        <taxon>Coccomyxaceae</taxon>
        <taxon>Coccomyxa</taxon>
    </lineage>
</organism>
<dbReference type="PANTHER" id="PTHR23323:SF26">
    <property type="entry name" value="VACUOLAR PROTEIN SORTING-ASSOCIATED PROTEIN 18 HOMOLOG"/>
    <property type="match status" value="1"/>
</dbReference>
<evidence type="ECO:0000313" key="8">
    <source>
        <dbReference type="Proteomes" id="UP001497392"/>
    </source>
</evidence>
<accession>A0ABP1G526</accession>
<dbReference type="InterPro" id="IPR007810">
    <property type="entry name" value="Pep3/Vps18_beta-prop"/>
</dbReference>
<gene>
    <name evidence="7" type="primary">g9755</name>
    <name evidence="7" type="ORF">VP750_LOCUS8788</name>
</gene>
<dbReference type="PROSITE" id="PS50236">
    <property type="entry name" value="CHCR"/>
    <property type="match status" value="1"/>
</dbReference>
<keyword evidence="3" id="KW-0862">Zinc</keyword>
<evidence type="ECO:0000256" key="5">
    <source>
        <dbReference type="SAM" id="Coils"/>
    </source>
</evidence>